<dbReference type="AlphaFoldDB" id="A0A9P4NNQ4"/>
<dbReference type="InterPro" id="IPR010730">
    <property type="entry name" value="HET"/>
</dbReference>
<comment type="caution">
    <text evidence="2">The sequence shown here is derived from an EMBL/GenBank/DDBJ whole genome shotgun (WGS) entry which is preliminary data.</text>
</comment>
<feature type="non-terminal residue" evidence="2">
    <location>
        <position position="233"/>
    </location>
</feature>
<sequence>MPVFSASQIPPTPYTARLLDQGQVEFGVCRYWIERCSTGHDGCRTPPPSNLPGLKVIDCQLMMLVRYPPRCHYITLSYVWGKQTSAARTVNVGDAFPERSCPRVIRDAIAVTKILGYRYLWIDRYCIDQNDAKDKESQLAIMDLIYETATLTLVAAAGEDDQHGLPGAGTQPIVYRESQPRVHIGDLTLVSTLPDVTFPIHRSRWVKRGWTYQEAMLSRRLLIFTPIQVYFIC</sequence>
<dbReference type="PANTHER" id="PTHR33112:SF1">
    <property type="entry name" value="HETEROKARYON INCOMPATIBILITY DOMAIN-CONTAINING PROTEIN"/>
    <property type="match status" value="1"/>
</dbReference>
<evidence type="ECO:0000313" key="3">
    <source>
        <dbReference type="Proteomes" id="UP000800235"/>
    </source>
</evidence>
<dbReference type="EMBL" id="MU007055">
    <property type="protein sequence ID" value="KAF2428333.1"/>
    <property type="molecule type" value="Genomic_DNA"/>
</dbReference>
<accession>A0A9P4NNQ4</accession>
<feature type="domain" description="Heterokaryon incompatibility" evidence="1">
    <location>
        <begin position="73"/>
        <end position="214"/>
    </location>
</feature>
<organism evidence="2 3">
    <name type="scientific">Tothia fuscella</name>
    <dbReference type="NCBI Taxonomy" id="1048955"/>
    <lineage>
        <taxon>Eukaryota</taxon>
        <taxon>Fungi</taxon>
        <taxon>Dikarya</taxon>
        <taxon>Ascomycota</taxon>
        <taxon>Pezizomycotina</taxon>
        <taxon>Dothideomycetes</taxon>
        <taxon>Pleosporomycetidae</taxon>
        <taxon>Venturiales</taxon>
        <taxon>Cylindrosympodiaceae</taxon>
        <taxon>Tothia</taxon>
    </lineage>
</organism>
<proteinExistence type="predicted"/>
<keyword evidence="3" id="KW-1185">Reference proteome</keyword>
<protein>
    <submittedName>
        <fullName evidence="2">HET-domain-containing protein</fullName>
    </submittedName>
</protein>
<dbReference type="OrthoDB" id="5428863at2759"/>
<dbReference type="PANTHER" id="PTHR33112">
    <property type="entry name" value="DOMAIN PROTEIN, PUTATIVE-RELATED"/>
    <property type="match status" value="1"/>
</dbReference>
<name>A0A9P4NNQ4_9PEZI</name>
<gene>
    <name evidence="2" type="ORF">EJ08DRAFT_592207</name>
</gene>
<dbReference type="Proteomes" id="UP000800235">
    <property type="component" value="Unassembled WGS sequence"/>
</dbReference>
<evidence type="ECO:0000313" key="2">
    <source>
        <dbReference type="EMBL" id="KAF2428333.1"/>
    </source>
</evidence>
<reference evidence="2" key="1">
    <citation type="journal article" date="2020" name="Stud. Mycol.">
        <title>101 Dothideomycetes genomes: a test case for predicting lifestyles and emergence of pathogens.</title>
        <authorList>
            <person name="Haridas S."/>
            <person name="Albert R."/>
            <person name="Binder M."/>
            <person name="Bloem J."/>
            <person name="Labutti K."/>
            <person name="Salamov A."/>
            <person name="Andreopoulos B."/>
            <person name="Baker S."/>
            <person name="Barry K."/>
            <person name="Bills G."/>
            <person name="Bluhm B."/>
            <person name="Cannon C."/>
            <person name="Castanera R."/>
            <person name="Culley D."/>
            <person name="Daum C."/>
            <person name="Ezra D."/>
            <person name="Gonzalez J."/>
            <person name="Henrissat B."/>
            <person name="Kuo A."/>
            <person name="Liang C."/>
            <person name="Lipzen A."/>
            <person name="Lutzoni F."/>
            <person name="Magnuson J."/>
            <person name="Mondo S."/>
            <person name="Nolan M."/>
            <person name="Ohm R."/>
            <person name="Pangilinan J."/>
            <person name="Park H.-J."/>
            <person name="Ramirez L."/>
            <person name="Alfaro M."/>
            <person name="Sun H."/>
            <person name="Tritt A."/>
            <person name="Yoshinaga Y."/>
            <person name="Zwiers L.-H."/>
            <person name="Turgeon B."/>
            <person name="Goodwin S."/>
            <person name="Spatafora J."/>
            <person name="Crous P."/>
            <person name="Grigoriev I."/>
        </authorList>
    </citation>
    <scope>NUCLEOTIDE SEQUENCE</scope>
    <source>
        <strain evidence="2">CBS 130266</strain>
    </source>
</reference>
<evidence type="ECO:0000259" key="1">
    <source>
        <dbReference type="Pfam" id="PF06985"/>
    </source>
</evidence>
<dbReference type="Pfam" id="PF06985">
    <property type="entry name" value="HET"/>
    <property type="match status" value="1"/>
</dbReference>